<organism evidence="1 2">
    <name type="scientific">Seminavis robusta</name>
    <dbReference type="NCBI Taxonomy" id="568900"/>
    <lineage>
        <taxon>Eukaryota</taxon>
        <taxon>Sar</taxon>
        <taxon>Stramenopiles</taxon>
        <taxon>Ochrophyta</taxon>
        <taxon>Bacillariophyta</taxon>
        <taxon>Bacillariophyceae</taxon>
        <taxon>Bacillariophycidae</taxon>
        <taxon>Naviculales</taxon>
        <taxon>Naviculaceae</taxon>
        <taxon>Seminavis</taxon>
    </lineage>
</organism>
<sequence>MNLRFSNSCVLNVPNAAHKHLSLVLPNKITTQVWECSALERPILYNGSTYFPVSFTKEELAEAYKKINATKGWTVENRGQQMSYVGEFDNGRFKVRMALHCNPHRPDLITAYPVSRIDRHLHTDFLQLDKDECLVHRSTHQFVEGVAQDNESPLEALREIADSFITRAQYKKSFSCKGCVLKLYLGLDHDDDCPTIKTKSQWTSPIILKWRNERYYGSWCFNKMDQGTPWYFVLVPNKSMVLILQCCDWGRREVHYYIPWDGTQASRLQDLAGVAKVYCANLDKKVRVLERFRLGIWFRGAELGTRHWAKENEEGLELIDFGKGPVEAFFILHPARFVGYRYRHRGPRRIGCHEDSDMFDGDFVVPYHATLEASIRTLAAEVKAYDQIQTGMQAAMQKVLNDDPVGIID</sequence>
<reference evidence="1" key="1">
    <citation type="submission" date="2020-06" db="EMBL/GenBank/DDBJ databases">
        <authorList>
            <consortium name="Plant Systems Biology data submission"/>
        </authorList>
    </citation>
    <scope>NUCLEOTIDE SEQUENCE</scope>
    <source>
        <strain evidence="1">D6</strain>
    </source>
</reference>
<accession>A0A9N8F2H5</accession>
<gene>
    <name evidence="1" type="ORF">SEMRO_3028_G342440.1</name>
</gene>
<dbReference type="Proteomes" id="UP001153069">
    <property type="component" value="Unassembled WGS sequence"/>
</dbReference>
<dbReference type="EMBL" id="CAICTM010003026">
    <property type="protein sequence ID" value="CAB9530760.1"/>
    <property type="molecule type" value="Genomic_DNA"/>
</dbReference>
<proteinExistence type="predicted"/>
<name>A0A9N8F2H5_9STRA</name>
<evidence type="ECO:0000313" key="2">
    <source>
        <dbReference type="Proteomes" id="UP001153069"/>
    </source>
</evidence>
<comment type="caution">
    <text evidence="1">The sequence shown here is derived from an EMBL/GenBank/DDBJ whole genome shotgun (WGS) entry which is preliminary data.</text>
</comment>
<keyword evidence="2" id="KW-1185">Reference proteome</keyword>
<protein>
    <submittedName>
        <fullName evidence="1">Uncharacterized protein</fullName>
    </submittedName>
</protein>
<evidence type="ECO:0000313" key="1">
    <source>
        <dbReference type="EMBL" id="CAB9530760.1"/>
    </source>
</evidence>
<dbReference type="AlphaFoldDB" id="A0A9N8F2H5"/>